<feature type="transmembrane region" description="Helical" evidence="8">
    <location>
        <begin position="189"/>
        <end position="210"/>
    </location>
</feature>
<dbReference type="RefSeq" id="WP_173219175.1">
    <property type="nucleotide sequence ID" value="NZ_CP048104.1"/>
</dbReference>
<proteinExistence type="predicted"/>
<feature type="transmembrane region" description="Helical" evidence="8">
    <location>
        <begin position="43"/>
        <end position="65"/>
    </location>
</feature>
<feature type="transmembrane region" description="Helical" evidence="8">
    <location>
        <begin position="410"/>
        <end position="429"/>
    </location>
</feature>
<dbReference type="InterPro" id="IPR003445">
    <property type="entry name" value="Cat_transpt"/>
</dbReference>
<evidence type="ECO:0000256" key="7">
    <source>
        <dbReference type="ARBA" id="ARBA00023136"/>
    </source>
</evidence>
<dbReference type="Pfam" id="PF02386">
    <property type="entry name" value="TrkH"/>
    <property type="match status" value="1"/>
</dbReference>
<sequence>MKFQPWKMTPVQVIVLTYLIACIIGSLVLQLPVTHKQGVEISYIDSLFTAVSAISVTGLTTVNIADTFSPTGVILLMMMIQFGGIGFMSLGAFLWLAMGSRIGIQRRQMIMVDQNRSDLAGLVRLMRDIMIISLLIEGMGALLLGGYFFLFRDYGWEAFYYGAFASLSAYTNAGLDIFGNSLFNFANDYYVQLVHVVLITAGGIGFPVLVECKEWLTSQNRTQFRFSLFTKITVTTYLVLLVIGFVTIWLLEINHAFADMSWHQSMFMSLFNSTTTRSAGLATMDVNDFSLPTQMTMSFLMFIGASPSSVGGGIRTTTVAVVLLAVFFYARGQKHIRLFRRELMDEDVQKASVVFASGILLAALGLWGLIIVESSQHPLIKMIFEISSAFGTTGISMGITPDLTAPGKCILMLLMFIGRIGILSLLYLLRNNESKVNFHYPKEQVIIG</sequence>
<feature type="transmembrane region" description="Helical" evidence="8">
    <location>
        <begin position="129"/>
        <end position="150"/>
    </location>
</feature>
<comment type="subcellular location">
    <subcellularLocation>
        <location evidence="1">Cell membrane</location>
        <topology evidence="1">Multi-pass membrane protein</topology>
    </subcellularLocation>
</comment>
<evidence type="ECO:0000256" key="4">
    <source>
        <dbReference type="ARBA" id="ARBA00022692"/>
    </source>
</evidence>
<keyword evidence="4 8" id="KW-0812">Transmembrane</keyword>
<keyword evidence="7 8" id="KW-0472">Membrane</keyword>
<feature type="transmembrane region" description="Helical" evidence="8">
    <location>
        <begin position="351"/>
        <end position="372"/>
    </location>
</feature>
<dbReference type="KEGG" id="kpul:GXN76_00550"/>
<accession>A0A7D4CCR0</accession>
<gene>
    <name evidence="9" type="ORF">GXN76_00550</name>
</gene>
<dbReference type="PANTHER" id="PTHR32024">
    <property type="entry name" value="TRK SYSTEM POTASSIUM UPTAKE PROTEIN TRKG-RELATED"/>
    <property type="match status" value="1"/>
</dbReference>
<protein>
    <submittedName>
        <fullName evidence="9">TrkH family potassium uptake protein</fullName>
    </submittedName>
</protein>
<dbReference type="GO" id="GO:0008324">
    <property type="term" value="F:monoatomic cation transmembrane transporter activity"/>
    <property type="evidence" value="ECO:0007669"/>
    <property type="project" value="InterPro"/>
</dbReference>
<evidence type="ECO:0000256" key="5">
    <source>
        <dbReference type="ARBA" id="ARBA00022989"/>
    </source>
</evidence>
<keyword evidence="5 8" id="KW-1133">Transmembrane helix</keyword>
<name>A0A7D4CCR0_9BACL</name>
<evidence type="ECO:0000256" key="3">
    <source>
        <dbReference type="ARBA" id="ARBA00022475"/>
    </source>
</evidence>
<evidence type="ECO:0000313" key="10">
    <source>
        <dbReference type="Proteomes" id="UP000503088"/>
    </source>
</evidence>
<feature type="transmembrane region" description="Helical" evidence="8">
    <location>
        <begin position="71"/>
        <end position="97"/>
    </location>
</feature>
<keyword evidence="3" id="KW-1003">Cell membrane</keyword>
<feature type="transmembrane region" description="Helical" evidence="8">
    <location>
        <begin position="12"/>
        <end position="31"/>
    </location>
</feature>
<dbReference type="PANTHER" id="PTHR32024:SF4">
    <property type="entry name" value="KTR SYSTEM POTASSIUM UPTAKE PROTEIN D"/>
    <property type="match status" value="1"/>
</dbReference>
<dbReference type="GO" id="GO:0005886">
    <property type="term" value="C:plasma membrane"/>
    <property type="evidence" value="ECO:0007669"/>
    <property type="project" value="UniProtKB-SubCell"/>
</dbReference>
<dbReference type="GO" id="GO:0030001">
    <property type="term" value="P:metal ion transport"/>
    <property type="evidence" value="ECO:0007669"/>
    <property type="project" value="UniProtKB-ARBA"/>
</dbReference>
<dbReference type="EMBL" id="CP048104">
    <property type="protein sequence ID" value="QKG83094.1"/>
    <property type="molecule type" value="Genomic_DNA"/>
</dbReference>
<organism evidence="9 10">
    <name type="scientific">Kroppenstedtia pulmonis</name>
    <dbReference type="NCBI Taxonomy" id="1380685"/>
    <lineage>
        <taxon>Bacteria</taxon>
        <taxon>Bacillati</taxon>
        <taxon>Bacillota</taxon>
        <taxon>Bacilli</taxon>
        <taxon>Bacillales</taxon>
        <taxon>Thermoactinomycetaceae</taxon>
        <taxon>Kroppenstedtia</taxon>
    </lineage>
</organism>
<keyword evidence="2" id="KW-0813">Transport</keyword>
<dbReference type="AlphaFoldDB" id="A0A7D4CCR0"/>
<dbReference type="Proteomes" id="UP000503088">
    <property type="component" value="Chromosome"/>
</dbReference>
<evidence type="ECO:0000313" key="9">
    <source>
        <dbReference type="EMBL" id="QKG83094.1"/>
    </source>
</evidence>
<reference evidence="9 10" key="1">
    <citation type="submission" date="2020-01" db="EMBL/GenBank/DDBJ databases">
        <authorList>
            <person name="Gulvik C.A."/>
            <person name="Batra D.G."/>
        </authorList>
    </citation>
    <scope>NUCLEOTIDE SEQUENCE [LARGE SCALE GENOMIC DNA]</scope>
    <source>
        <strain evidence="9 10">W9323</strain>
    </source>
</reference>
<evidence type="ECO:0000256" key="8">
    <source>
        <dbReference type="SAM" id="Phobius"/>
    </source>
</evidence>
<evidence type="ECO:0000256" key="1">
    <source>
        <dbReference type="ARBA" id="ARBA00004651"/>
    </source>
</evidence>
<feature type="transmembrane region" description="Helical" evidence="8">
    <location>
        <begin position="231"/>
        <end position="251"/>
    </location>
</feature>
<evidence type="ECO:0000256" key="6">
    <source>
        <dbReference type="ARBA" id="ARBA00023065"/>
    </source>
</evidence>
<evidence type="ECO:0000256" key="2">
    <source>
        <dbReference type="ARBA" id="ARBA00022448"/>
    </source>
</evidence>
<keyword evidence="10" id="KW-1185">Reference proteome</keyword>
<feature type="transmembrane region" description="Helical" evidence="8">
    <location>
        <begin position="299"/>
        <end position="330"/>
    </location>
</feature>
<keyword evidence="6" id="KW-0406">Ion transport</keyword>